<reference evidence="2" key="1">
    <citation type="submission" date="2018-05" db="EMBL/GenBank/DDBJ databases">
        <authorList>
            <person name="Lanie J.A."/>
            <person name="Ng W.-L."/>
            <person name="Kazmierczak K.M."/>
            <person name="Andrzejewski T.M."/>
            <person name="Davidsen T.M."/>
            <person name="Wayne K.J."/>
            <person name="Tettelin H."/>
            <person name="Glass J.I."/>
            <person name="Rusch D."/>
            <person name="Podicherti R."/>
            <person name="Tsui H.-C.T."/>
            <person name="Winkler M.E."/>
        </authorList>
    </citation>
    <scope>NUCLEOTIDE SEQUENCE</scope>
</reference>
<sequence length="90" mass="10345">MSSENTWVNFFSEFSKSQGPFIQTLTIAFPDLSSSQFRVCSYLKAGYNTREIAEEMNLSVRSVESHRYRLRRKLGVSGSENLAMHLHSLH</sequence>
<dbReference type="Pfam" id="PF00196">
    <property type="entry name" value="GerE"/>
    <property type="match status" value="1"/>
</dbReference>
<proteinExistence type="predicted"/>
<dbReference type="Gene3D" id="1.10.10.10">
    <property type="entry name" value="Winged helix-like DNA-binding domain superfamily/Winged helix DNA-binding domain"/>
    <property type="match status" value="1"/>
</dbReference>
<name>A0A381TJC4_9ZZZZ</name>
<dbReference type="InterPro" id="IPR016032">
    <property type="entry name" value="Sig_transdc_resp-reg_C-effctor"/>
</dbReference>
<dbReference type="PROSITE" id="PS50043">
    <property type="entry name" value="HTH_LUXR_2"/>
    <property type="match status" value="1"/>
</dbReference>
<dbReference type="InterPro" id="IPR000792">
    <property type="entry name" value="Tscrpt_reg_LuxR_C"/>
</dbReference>
<dbReference type="EMBL" id="UINC01004649">
    <property type="protein sequence ID" value="SVA15874.1"/>
    <property type="molecule type" value="Genomic_DNA"/>
</dbReference>
<feature type="domain" description="HTH luxR-type" evidence="1">
    <location>
        <begin position="25"/>
        <end position="90"/>
    </location>
</feature>
<evidence type="ECO:0000313" key="2">
    <source>
        <dbReference type="EMBL" id="SVA15874.1"/>
    </source>
</evidence>
<accession>A0A381TJC4</accession>
<evidence type="ECO:0000259" key="1">
    <source>
        <dbReference type="PROSITE" id="PS50043"/>
    </source>
</evidence>
<dbReference type="GO" id="GO:0006355">
    <property type="term" value="P:regulation of DNA-templated transcription"/>
    <property type="evidence" value="ECO:0007669"/>
    <property type="project" value="InterPro"/>
</dbReference>
<dbReference type="AlphaFoldDB" id="A0A381TJC4"/>
<dbReference type="InterPro" id="IPR036388">
    <property type="entry name" value="WH-like_DNA-bd_sf"/>
</dbReference>
<dbReference type="SMART" id="SM00421">
    <property type="entry name" value="HTH_LUXR"/>
    <property type="match status" value="1"/>
</dbReference>
<dbReference type="GO" id="GO:0003677">
    <property type="term" value="F:DNA binding"/>
    <property type="evidence" value="ECO:0007669"/>
    <property type="project" value="InterPro"/>
</dbReference>
<organism evidence="2">
    <name type="scientific">marine metagenome</name>
    <dbReference type="NCBI Taxonomy" id="408172"/>
    <lineage>
        <taxon>unclassified sequences</taxon>
        <taxon>metagenomes</taxon>
        <taxon>ecological metagenomes</taxon>
    </lineage>
</organism>
<dbReference type="PROSITE" id="PS00622">
    <property type="entry name" value="HTH_LUXR_1"/>
    <property type="match status" value="1"/>
</dbReference>
<dbReference type="SUPFAM" id="SSF46894">
    <property type="entry name" value="C-terminal effector domain of the bipartite response regulators"/>
    <property type="match status" value="1"/>
</dbReference>
<gene>
    <name evidence="2" type="ORF">METZ01_LOCUS68728</name>
</gene>
<protein>
    <recommendedName>
        <fullName evidence="1">HTH luxR-type domain-containing protein</fullName>
    </recommendedName>
</protein>
<dbReference type="PRINTS" id="PR00038">
    <property type="entry name" value="HTHLUXR"/>
</dbReference>